<protein>
    <submittedName>
        <fullName evidence="1">Uncharacterized protein</fullName>
    </submittedName>
</protein>
<dbReference type="EMBL" id="BMAT01008468">
    <property type="protein sequence ID" value="GFR85686.1"/>
    <property type="molecule type" value="Genomic_DNA"/>
</dbReference>
<name>A0AAV4GM10_9GAST</name>
<evidence type="ECO:0000313" key="2">
    <source>
        <dbReference type="Proteomes" id="UP000762676"/>
    </source>
</evidence>
<proteinExistence type="predicted"/>
<sequence length="93" mass="10761">MDTATLPCTTKQTHTIIFADQNRFLFRLRANHNRLNFRLYTKLGIGHTGQWPCQTGNMTGEHYTAGLSNLKPTNKSYWAEEHQVTPDQKLREV</sequence>
<dbReference type="Proteomes" id="UP000762676">
    <property type="component" value="Unassembled WGS sequence"/>
</dbReference>
<keyword evidence="2" id="KW-1185">Reference proteome</keyword>
<comment type="caution">
    <text evidence="1">The sequence shown here is derived from an EMBL/GenBank/DDBJ whole genome shotgun (WGS) entry which is preliminary data.</text>
</comment>
<accession>A0AAV4GM10</accession>
<organism evidence="1 2">
    <name type="scientific">Elysia marginata</name>
    <dbReference type="NCBI Taxonomy" id="1093978"/>
    <lineage>
        <taxon>Eukaryota</taxon>
        <taxon>Metazoa</taxon>
        <taxon>Spiralia</taxon>
        <taxon>Lophotrochozoa</taxon>
        <taxon>Mollusca</taxon>
        <taxon>Gastropoda</taxon>
        <taxon>Heterobranchia</taxon>
        <taxon>Euthyneura</taxon>
        <taxon>Panpulmonata</taxon>
        <taxon>Sacoglossa</taxon>
        <taxon>Placobranchoidea</taxon>
        <taxon>Plakobranchidae</taxon>
        <taxon>Elysia</taxon>
    </lineage>
</organism>
<reference evidence="1 2" key="1">
    <citation type="journal article" date="2021" name="Elife">
        <title>Chloroplast acquisition without the gene transfer in kleptoplastic sea slugs, Plakobranchus ocellatus.</title>
        <authorList>
            <person name="Maeda T."/>
            <person name="Takahashi S."/>
            <person name="Yoshida T."/>
            <person name="Shimamura S."/>
            <person name="Takaki Y."/>
            <person name="Nagai Y."/>
            <person name="Toyoda A."/>
            <person name="Suzuki Y."/>
            <person name="Arimoto A."/>
            <person name="Ishii H."/>
            <person name="Satoh N."/>
            <person name="Nishiyama T."/>
            <person name="Hasebe M."/>
            <person name="Maruyama T."/>
            <person name="Minagawa J."/>
            <person name="Obokata J."/>
            <person name="Shigenobu S."/>
        </authorList>
    </citation>
    <scope>NUCLEOTIDE SEQUENCE [LARGE SCALE GENOMIC DNA]</scope>
</reference>
<evidence type="ECO:0000313" key="1">
    <source>
        <dbReference type="EMBL" id="GFR85686.1"/>
    </source>
</evidence>
<gene>
    <name evidence="1" type="ORF">ElyMa_004180400</name>
</gene>
<dbReference type="AlphaFoldDB" id="A0AAV4GM10"/>